<organism evidence="2 3">
    <name type="scientific">Ruminiclostridium herbifermentans</name>
    <dbReference type="NCBI Taxonomy" id="2488810"/>
    <lineage>
        <taxon>Bacteria</taxon>
        <taxon>Bacillati</taxon>
        <taxon>Bacillota</taxon>
        <taxon>Clostridia</taxon>
        <taxon>Eubacteriales</taxon>
        <taxon>Oscillospiraceae</taxon>
        <taxon>Ruminiclostridium</taxon>
    </lineage>
</organism>
<name>A0A4U7JFR0_9FIRM</name>
<dbReference type="Pfam" id="PF07484">
    <property type="entry name" value="Collar"/>
    <property type="match status" value="1"/>
</dbReference>
<dbReference type="InterPro" id="IPR011083">
    <property type="entry name" value="Phage_tail_collar_dom"/>
</dbReference>
<evidence type="ECO:0000313" key="2">
    <source>
        <dbReference type="EMBL" id="QNU67727.1"/>
    </source>
</evidence>
<proteinExistence type="predicted"/>
<dbReference type="AlphaFoldDB" id="A0A4U7JFR0"/>
<evidence type="ECO:0000259" key="1">
    <source>
        <dbReference type="Pfam" id="PF07484"/>
    </source>
</evidence>
<feature type="domain" description="Phage tail collar" evidence="1">
    <location>
        <begin position="6"/>
        <end position="60"/>
    </location>
</feature>
<dbReference type="OrthoDB" id="9810174at2"/>
<dbReference type="Proteomes" id="UP000306409">
    <property type="component" value="Chromosome"/>
</dbReference>
<dbReference type="Gene3D" id="3.90.1340.10">
    <property type="entry name" value="Phage tail collar domain"/>
    <property type="match status" value="1"/>
</dbReference>
<accession>A0A4U7JFR0</accession>
<dbReference type="SUPFAM" id="SSF88874">
    <property type="entry name" value="Receptor-binding domain of short tail fibre protein gp12"/>
    <property type="match status" value="1"/>
</dbReference>
<keyword evidence="3" id="KW-1185">Reference proteome</keyword>
<protein>
    <submittedName>
        <fullName evidence="2">Tail fiber protein</fullName>
    </submittedName>
</protein>
<evidence type="ECO:0000313" key="3">
    <source>
        <dbReference type="Proteomes" id="UP000306409"/>
    </source>
</evidence>
<dbReference type="RefSeq" id="WP_137698086.1">
    <property type="nucleotide sequence ID" value="NZ_CP061336.1"/>
</dbReference>
<dbReference type="EMBL" id="CP061336">
    <property type="protein sequence ID" value="QNU67727.1"/>
    <property type="molecule type" value="Genomic_DNA"/>
</dbReference>
<reference evidence="2 3" key="1">
    <citation type="submission" date="2020-09" db="EMBL/GenBank/DDBJ databases">
        <title>Characterization and genome sequencing of Ruminiclostridium sp. nov. MA18.</title>
        <authorList>
            <person name="Rettenmaier R."/>
            <person name="Kowollik M.-L."/>
            <person name="Liebl W."/>
            <person name="Zverlov V."/>
        </authorList>
    </citation>
    <scope>NUCLEOTIDE SEQUENCE [LARGE SCALE GENOMIC DNA]</scope>
    <source>
        <strain evidence="2 3">MA18</strain>
    </source>
</reference>
<dbReference type="KEGG" id="rher:EHE19_004475"/>
<dbReference type="InterPro" id="IPR037053">
    <property type="entry name" value="Phage_tail_collar_dom_sf"/>
</dbReference>
<sequence length="80" mass="8858">MDYLLGGIALFPYNFTPIGWLPCEGQTLYIQQYQALYSLIGNKYGGNGTTTFALPNLKGAEPLPGMKYFIATEGIYPSRQ</sequence>
<gene>
    <name evidence="2" type="ORF">EHE19_004475</name>
</gene>